<dbReference type="AlphaFoldDB" id="A0A1Q3B367"/>
<dbReference type="SMART" id="SM00343">
    <property type="entry name" value="ZnF_C2HC"/>
    <property type="match status" value="2"/>
</dbReference>
<dbReference type="InParanoid" id="A0A1Q3B367"/>
<organism evidence="4 5">
    <name type="scientific">Cephalotus follicularis</name>
    <name type="common">Albany pitcher plant</name>
    <dbReference type="NCBI Taxonomy" id="3775"/>
    <lineage>
        <taxon>Eukaryota</taxon>
        <taxon>Viridiplantae</taxon>
        <taxon>Streptophyta</taxon>
        <taxon>Embryophyta</taxon>
        <taxon>Tracheophyta</taxon>
        <taxon>Spermatophyta</taxon>
        <taxon>Magnoliopsida</taxon>
        <taxon>eudicotyledons</taxon>
        <taxon>Gunneridae</taxon>
        <taxon>Pentapetalae</taxon>
        <taxon>rosids</taxon>
        <taxon>fabids</taxon>
        <taxon>Oxalidales</taxon>
        <taxon>Cephalotaceae</taxon>
        <taxon>Cephalotus</taxon>
    </lineage>
</organism>
<comment type="caution">
    <text evidence="4">The sequence shown here is derived from an EMBL/GenBank/DDBJ whole genome shotgun (WGS) entry which is preliminary data.</text>
</comment>
<feature type="coiled-coil region" evidence="2">
    <location>
        <begin position="218"/>
        <end position="290"/>
    </location>
</feature>
<evidence type="ECO:0000313" key="5">
    <source>
        <dbReference type="Proteomes" id="UP000187406"/>
    </source>
</evidence>
<dbReference type="Gene3D" id="4.10.60.10">
    <property type="entry name" value="Zinc finger, CCHC-type"/>
    <property type="match status" value="1"/>
</dbReference>
<dbReference type="SUPFAM" id="SSF57756">
    <property type="entry name" value="Retrovirus zinc finger-like domains"/>
    <property type="match status" value="1"/>
</dbReference>
<keyword evidence="5" id="KW-1185">Reference proteome</keyword>
<dbReference type="GO" id="GO:0003676">
    <property type="term" value="F:nucleic acid binding"/>
    <property type="evidence" value="ECO:0007669"/>
    <property type="project" value="InterPro"/>
</dbReference>
<evidence type="ECO:0000256" key="1">
    <source>
        <dbReference type="PROSITE-ProRule" id="PRU00047"/>
    </source>
</evidence>
<keyword evidence="1" id="KW-0863">Zinc-finger</keyword>
<accession>A0A1Q3B367</accession>
<reference evidence="5" key="1">
    <citation type="submission" date="2016-04" db="EMBL/GenBank/DDBJ databases">
        <title>Cephalotus genome sequencing.</title>
        <authorList>
            <person name="Fukushima K."/>
            <person name="Hasebe M."/>
            <person name="Fang X."/>
        </authorList>
    </citation>
    <scope>NUCLEOTIDE SEQUENCE [LARGE SCALE GENOMIC DNA]</scope>
    <source>
        <strain evidence="5">cv. St1</strain>
    </source>
</reference>
<feature type="non-terminal residue" evidence="4">
    <location>
        <position position="1"/>
    </location>
</feature>
<proteinExistence type="predicted"/>
<dbReference type="InterPro" id="IPR001878">
    <property type="entry name" value="Znf_CCHC"/>
</dbReference>
<dbReference type="PROSITE" id="PS50158">
    <property type="entry name" value="ZF_CCHC"/>
    <property type="match status" value="1"/>
</dbReference>
<dbReference type="InterPro" id="IPR036875">
    <property type="entry name" value="Znf_CCHC_sf"/>
</dbReference>
<keyword evidence="2" id="KW-0175">Coiled coil</keyword>
<name>A0A1Q3B367_CEPFO</name>
<dbReference type="GO" id="GO:0008270">
    <property type="term" value="F:zinc ion binding"/>
    <property type="evidence" value="ECO:0007669"/>
    <property type="project" value="UniProtKB-KW"/>
</dbReference>
<keyword evidence="1" id="KW-0479">Metal-binding</keyword>
<keyword evidence="1" id="KW-0862">Zinc</keyword>
<dbReference type="EMBL" id="BDDD01000254">
    <property type="protein sequence ID" value="GAV62389.1"/>
    <property type="molecule type" value="Genomic_DNA"/>
</dbReference>
<dbReference type="Proteomes" id="UP000187406">
    <property type="component" value="Unassembled WGS sequence"/>
</dbReference>
<evidence type="ECO:0000256" key="2">
    <source>
        <dbReference type="SAM" id="Coils"/>
    </source>
</evidence>
<evidence type="ECO:0000313" key="4">
    <source>
        <dbReference type="EMBL" id="GAV62389.1"/>
    </source>
</evidence>
<dbReference type="Pfam" id="PF00098">
    <property type="entry name" value="zf-CCHC"/>
    <property type="match status" value="1"/>
</dbReference>
<protein>
    <submittedName>
        <fullName evidence="4">Zf-CCHC domain-containing protein/UBN2 domain-containing protein</fullName>
    </submittedName>
</protein>
<gene>
    <name evidence="4" type="ORF">CFOL_v3_05913</name>
</gene>
<sequence length="391" mass="45460">LQKSYSNQELVRKILRCLPKSWTPKVTAIEEAKDLSTLPLEQLLGSLMTHETTMKNHENVDVKKKKAIAFKASKEDSESDEDGDVALITSQFKRFLKNQKGRKIFKKNFSQDEESSKRDEPTCYECNKPGHYKNECPNLKKKEPFKKKKEFFKKKKAMVATWSDSDPSTSEEESDEEVAHIAYMAIEDEEGEVNFSFDELQNAYEKLYDEYESVCLKNKTFKKNAISLSKEIDDLKSENSKHLTEIESLKDKNSFYVNEIDILNVSSKLSNDFMEENEKLKIEIDALKKSFSTFLNSSTKLENLLGLQRCVFDKAGLGFEEMKNVKHFNNFFVKKFDPQIICNYCGRLRHISTSCTFRNNLCYGKTRKMWVPKGTFVTNLKRPKFKWVPKA</sequence>
<feature type="domain" description="CCHC-type" evidence="3">
    <location>
        <begin position="123"/>
        <end position="138"/>
    </location>
</feature>
<evidence type="ECO:0000259" key="3">
    <source>
        <dbReference type="PROSITE" id="PS50158"/>
    </source>
</evidence>